<dbReference type="Proteomes" id="UP000799755">
    <property type="component" value="Unassembled WGS sequence"/>
</dbReference>
<proteinExistence type="predicted"/>
<keyword evidence="2" id="KW-1185">Reference proteome</keyword>
<gene>
    <name evidence="1" type="ORF">BDR25DRAFT_42422</name>
</gene>
<organism evidence="1 2">
    <name type="scientific">Lindgomyces ingoldianus</name>
    <dbReference type="NCBI Taxonomy" id="673940"/>
    <lineage>
        <taxon>Eukaryota</taxon>
        <taxon>Fungi</taxon>
        <taxon>Dikarya</taxon>
        <taxon>Ascomycota</taxon>
        <taxon>Pezizomycotina</taxon>
        <taxon>Dothideomycetes</taxon>
        <taxon>Pleosporomycetidae</taxon>
        <taxon>Pleosporales</taxon>
        <taxon>Lindgomycetaceae</taxon>
        <taxon>Lindgomyces</taxon>
    </lineage>
</organism>
<accession>A0ACB6REN5</accession>
<protein>
    <submittedName>
        <fullName evidence="1">Uncharacterized protein</fullName>
    </submittedName>
</protein>
<reference evidence="1" key="1">
    <citation type="journal article" date="2020" name="Stud. Mycol.">
        <title>101 Dothideomycetes genomes: a test case for predicting lifestyles and emergence of pathogens.</title>
        <authorList>
            <person name="Haridas S."/>
            <person name="Albert R."/>
            <person name="Binder M."/>
            <person name="Bloem J."/>
            <person name="Labutti K."/>
            <person name="Salamov A."/>
            <person name="Andreopoulos B."/>
            <person name="Baker S."/>
            <person name="Barry K."/>
            <person name="Bills G."/>
            <person name="Bluhm B."/>
            <person name="Cannon C."/>
            <person name="Castanera R."/>
            <person name="Culley D."/>
            <person name="Daum C."/>
            <person name="Ezra D."/>
            <person name="Gonzalez J."/>
            <person name="Henrissat B."/>
            <person name="Kuo A."/>
            <person name="Liang C."/>
            <person name="Lipzen A."/>
            <person name="Lutzoni F."/>
            <person name="Magnuson J."/>
            <person name="Mondo S."/>
            <person name="Nolan M."/>
            <person name="Ohm R."/>
            <person name="Pangilinan J."/>
            <person name="Park H.-J."/>
            <person name="Ramirez L."/>
            <person name="Alfaro M."/>
            <person name="Sun H."/>
            <person name="Tritt A."/>
            <person name="Yoshinaga Y."/>
            <person name="Zwiers L.-H."/>
            <person name="Turgeon B."/>
            <person name="Goodwin S."/>
            <person name="Spatafora J."/>
            <person name="Crous P."/>
            <person name="Grigoriev I."/>
        </authorList>
    </citation>
    <scope>NUCLEOTIDE SEQUENCE</scope>
    <source>
        <strain evidence="1">ATCC 200398</strain>
    </source>
</reference>
<name>A0ACB6REN5_9PLEO</name>
<sequence length="259" mass="28289">MADPTPADEPYGRATDTPSGLSNADPIVSITPTPIDSEPILPDTPYHDDGEGVPRASEGLLTVQLLVLRYLQDHPADTVTSSRANAWTEAIDSQHAPSVQEVLRLCYYMRQLGIATFCQMRPDKKEIALYIVNAVNLTRRSDHCYWVQNFSTGAVGLPRNRLNDRSIHRLLREMLARMRERIVGAQWLHTQEVHQEEVLRIAEDLLGEATNLAVDRGAGARGEGDADLQAAIQASLELAVRGQAQAVGGCGEASGTQNA</sequence>
<dbReference type="EMBL" id="MU003493">
    <property type="protein sequence ID" value="KAF2476946.1"/>
    <property type="molecule type" value="Genomic_DNA"/>
</dbReference>
<evidence type="ECO:0000313" key="1">
    <source>
        <dbReference type="EMBL" id="KAF2476946.1"/>
    </source>
</evidence>
<comment type="caution">
    <text evidence="1">The sequence shown here is derived from an EMBL/GenBank/DDBJ whole genome shotgun (WGS) entry which is preliminary data.</text>
</comment>
<evidence type="ECO:0000313" key="2">
    <source>
        <dbReference type="Proteomes" id="UP000799755"/>
    </source>
</evidence>